<sequence>MSLDSLFQQILQTEYQLSEQTQKLKDVKVEIIRCNEKIKSETDKYKQITEELDKKAEQLSTMTLQCDMMRKCKDQALKKIEEQLCQQSHLMDRLARIKKESKEEEQQFLQEITKFNTDFSLAGNIAAVLESQTRAEILALHMEVEALLKEMNEMKSRNSHMSSTLEERRRLLLELQELENIQRDLDRQTKEARAQTDSLGSEVEFVSQKHLTDSTCLSLRKELELQKDEDLEQLRRSLTSEVQLLQEVSRRVMTRVLLRPIRVVWYNNHPCTKDETS</sequence>
<proteinExistence type="inferred from homology"/>
<reference evidence="7" key="3">
    <citation type="submission" date="2025-09" db="UniProtKB">
        <authorList>
            <consortium name="Ensembl"/>
        </authorList>
    </citation>
    <scope>IDENTIFICATION</scope>
    <source>
        <strain evidence="7">Guanapo</strain>
    </source>
</reference>
<name>A0A3P9NK15_POERE</name>
<dbReference type="GeneTree" id="ENSGT00390000005203"/>
<dbReference type="InterPro" id="IPR029618">
    <property type="entry name" value="CCDC172"/>
</dbReference>
<feature type="coiled-coil region" evidence="6">
    <location>
        <begin position="137"/>
        <end position="198"/>
    </location>
</feature>
<dbReference type="AlphaFoldDB" id="A0A3P9NK15"/>
<dbReference type="PANTHER" id="PTHR22419">
    <property type="entry name" value="COILED-COIL DOMAIN-CONTAINING PROTEIN 172"/>
    <property type="match status" value="1"/>
</dbReference>
<reference evidence="8" key="1">
    <citation type="submission" date="2013-11" db="EMBL/GenBank/DDBJ databases">
        <title>The genomic landscape of the Guanapo guppy.</title>
        <authorList>
            <person name="Kuenstner A."/>
            <person name="Dreyer C."/>
        </authorList>
    </citation>
    <scope>NUCLEOTIDE SEQUENCE</scope>
    <source>
        <strain evidence="8">Guanapo</strain>
    </source>
</reference>
<dbReference type="OMA" id="RQCNEIT"/>
<evidence type="ECO:0000313" key="8">
    <source>
        <dbReference type="Proteomes" id="UP000242638"/>
    </source>
</evidence>
<evidence type="ECO:0000256" key="5">
    <source>
        <dbReference type="ARBA" id="ARBA00023054"/>
    </source>
</evidence>
<dbReference type="STRING" id="8081.ENSPREP00000009892"/>
<comment type="similarity">
    <text evidence="2">Belongs to the CCDC172 family.</text>
</comment>
<dbReference type="PANTHER" id="PTHR22419:SF2">
    <property type="entry name" value="COILED-COIL DOMAIN-CONTAINING PROTEIN 172"/>
    <property type="match status" value="1"/>
</dbReference>
<organism evidence="7 8">
    <name type="scientific">Poecilia reticulata</name>
    <name type="common">Guppy</name>
    <name type="synonym">Acanthophacelus reticulatus</name>
    <dbReference type="NCBI Taxonomy" id="8081"/>
    <lineage>
        <taxon>Eukaryota</taxon>
        <taxon>Metazoa</taxon>
        <taxon>Chordata</taxon>
        <taxon>Craniata</taxon>
        <taxon>Vertebrata</taxon>
        <taxon>Euteleostomi</taxon>
        <taxon>Actinopterygii</taxon>
        <taxon>Neopterygii</taxon>
        <taxon>Teleostei</taxon>
        <taxon>Neoteleostei</taxon>
        <taxon>Acanthomorphata</taxon>
        <taxon>Ovalentaria</taxon>
        <taxon>Atherinomorphae</taxon>
        <taxon>Cyprinodontiformes</taxon>
        <taxon>Poeciliidae</taxon>
        <taxon>Poeciliinae</taxon>
        <taxon>Poecilia</taxon>
    </lineage>
</organism>
<keyword evidence="4" id="KW-0963">Cytoplasm</keyword>
<keyword evidence="8" id="KW-1185">Reference proteome</keyword>
<dbReference type="Ensembl" id="ENSPRET00000010008.1">
    <property type="protein sequence ID" value="ENSPREP00000009892.1"/>
    <property type="gene ID" value="ENSPREG00000006729.1"/>
</dbReference>
<evidence type="ECO:0000256" key="6">
    <source>
        <dbReference type="SAM" id="Coils"/>
    </source>
</evidence>
<protein>
    <recommendedName>
        <fullName evidence="3">Coiled-coil domain-containing protein 172</fullName>
    </recommendedName>
</protein>
<evidence type="ECO:0000256" key="3">
    <source>
        <dbReference type="ARBA" id="ARBA00022327"/>
    </source>
</evidence>
<dbReference type="GO" id="GO:0005737">
    <property type="term" value="C:cytoplasm"/>
    <property type="evidence" value="ECO:0007669"/>
    <property type="project" value="UniProtKB-SubCell"/>
</dbReference>
<evidence type="ECO:0000313" key="7">
    <source>
        <dbReference type="Ensembl" id="ENSPREP00000009892.1"/>
    </source>
</evidence>
<evidence type="ECO:0000256" key="4">
    <source>
        <dbReference type="ARBA" id="ARBA00022490"/>
    </source>
</evidence>
<keyword evidence="5 6" id="KW-0175">Coiled coil</keyword>
<comment type="subcellular location">
    <subcellularLocation>
        <location evidence="1">Cytoplasm</location>
    </subcellularLocation>
</comment>
<feature type="coiled-coil region" evidence="6">
    <location>
        <begin position="31"/>
        <end position="107"/>
    </location>
</feature>
<evidence type="ECO:0000256" key="1">
    <source>
        <dbReference type="ARBA" id="ARBA00004496"/>
    </source>
</evidence>
<evidence type="ECO:0000256" key="2">
    <source>
        <dbReference type="ARBA" id="ARBA00008975"/>
    </source>
</evidence>
<dbReference type="Proteomes" id="UP000242638">
    <property type="component" value="Unassembled WGS sequence"/>
</dbReference>
<reference evidence="7" key="2">
    <citation type="submission" date="2025-08" db="UniProtKB">
        <authorList>
            <consortium name="Ensembl"/>
        </authorList>
    </citation>
    <scope>IDENTIFICATION</scope>
    <source>
        <strain evidence="7">Guanapo</strain>
    </source>
</reference>
<accession>A0A3P9NK15</accession>